<dbReference type="Proteomes" id="UP000620124">
    <property type="component" value="Unassembled WGS sequence"/>
</dbReference>
<comment type="caution">
    <text evidence="2">The sequence shown here is derived from an EMBL/GenBank/DDBJ whole genome shotgun (WGS) entry which is preliminary data.</text>
</comment>
<dbReference type="SUPFAM" id="SSF49785">
    <property type="entry name" value="Galactose-binding domain-like"/>
    <property type="match status" value="1"/>
</dbReference>
<organism evidence="2 3">
    <name type="scientific">Mycena venus</name>
    <dbReference type="NCBI Taxonomy" id="2733690"/>
    <lineage>
        <taxon>Eukaryota</taxon>
        <taxon>Fungi</taxon>
        <taxon>Dikarya</taxon>
        <taxon>Basidiomycota</taxon>
        <taxon>Agaricomycotina</taxon>
        <taxon>Agaricomycetes</taxon>
        <taxon>Agaricomycetidae</taxon>
        <taxon>Agaricales</taxon>
        <taxon>Marasmiineae</taxon>
        <taxon>Mycenaceae</taxon>
        <taxon>Mycena</taxon>
    </lineage>
</organism>
<feature type="signal peptide" evidence="1">
    <location>
        <begin position="1"/>
        <end position="15"/>
    </location>
</feature>
<proteinExistence type="predicted"/>
<name>A0A8H6YSB9_9AGAR</name>
<sequence length="383" mass="39828">MAPIFVYALLSLATAKLPLCSGLAAVAAAEVANIPAPAPSVAQPTLSFAASNWIWKPSSTLAAFRKDFTPPFGKSLIAAEMIITAITGFNLYVNGDYIGSDSTLGRWGYSQRFCIDLQPSFNVFAVNATTTNASVGGVLATILVTYSDGTTDTLVTDSSWRAINGSPAGFEQLAFDDNIWSTATVTATYTAAQRTVLVPANPPAITLFSAQWIWTNVIPANGNLPVGSRAFRKTFTPAPGQIPMSANILIAADNAYTLYVNGATIGSGTNFKVAQQYVVNFGTPASEIVLAVRATNGGTTANPAGVLVMMEVNMQPGGRTNCTAGSISSSDGSWVSTLGAIPTGFEQPDFDDSAWPTVALEGAYGVAPWGTLTITAPSAPITI</sequence>
<reference evidence="2" key="1">
    <citation type="submission" date="2020-05" db="EMBL/GenBank/DDBJ databases">
        <title>Mycena genomes resolve the evolution of fungal bioluminescence.</title>
        <authorList>
            <person name="Tsai I.J."/>
        </authorList>
    </citation>
    <scope>NUCLEOTIDE SEQUENCE</scope>
    <source>
        <strain evidence="2">CCC161011</strain>
    </source>
</reference>
<dbReference type="AlphaFoldDB" id="A0A8H6YSB9"/>
<dbReference type="EMBL" id="JACAZI010000004">
    <property type="protein sequence ID" value="KAF7363035.1"/>
    <property type="molecule type" value="Genomic_DNA"/>
</dbReference>
<dbReference type="InterPro" id="IPR008979">
    <property type="entry name" value="Galactose-bd-like_sf"/>
</dbReference>
<gene>
    <name evidence="2" type="ORF">MVEN_00655300</name>
</gene>
<evidence type="ECO:0008006" key="4">
    <source>
        <dbReference type="Google" id="ProtNLM"/>
    </source>
</evidence>
<feature type="chain" id="PRO_5034401737" description="Lectin" evidence="1">
    <location>
        <begin position="16"/>
        <end position="383"/>
    </location>
</feature>
<evidence type="ECO:0000313" key="3">
    <source>
        <dbReference type="Proteomes" id="UP000620124"/>
    </source>
</evidence>
<keyword evidence="1" id="KW-0732">Signal</keyword>
<dbReference type="Gene3D" id="2.60.120.260">
    <property type="entry name" value="Galactose-binding domain-like"/>
    <property type="match status" value="2"/>
</dbReference>
<accession>A0A8H6YSB9</accession>
<protein>
    <recommendedName>
        <fullName evidence="4">Lectin</fullName>
    </recommendedName>
</protein>
<evidence type="ECO:0000256" key="1">
    <source>
        <dbReference type="SAM" id="SignalP"/>
    </source>
</evidence>
<evidence type="ECO:0000313" key="2">
    <source>
        <dbReference type="EMBL" id="KAF7363035.1"/>
    </source>
</evidence>
<dbReference type="OrthoDB" id="10036721at2759"/>
<keyword evidence="3" id="KW-1185">Reference proteome</keyword>